<dbReference type="Pfam" id="PF00989">
    <property type="entry name" value="PAS"/>
    <property type="match status" value="1"/>
</dbReference>
<evidence type="ECO:0000313" key="3">
    <source>
        <dbReference type="Proteomes" id="UP000286976"/>
    </source>
</evidence>
<dbReference type="NCBIfam" id="TIGR00229">
    <property type="entry name" value="sensory_box"/>
    <property type="match status" value="1"/>
</dbReference>
<dbReference type="InterPro" id="IPR000014">
    <property type="entry name" value="PAS"/>
</dbReference>
<dbReference type="AlphaFoldDB" id="A0A432X7Z7"/>
<accession>A0A432X7Z7</accession>
<dbReference type="OrthoDB" id="9812260at2"/>
<feature type="domain" description="PAS" evidence="1">
    <location>
        <begin position="11"/>
        <end position="77"/>
    </location>
</feature>
<reference evidence="2 3" key="1">
    <citation type="journal article" date="2011" name="Front. Microbiol.">
        <title>Genomic signatures of strain selection and enhancement in Bacillus atrophaeus var. globigii, a historical biowarfare simulant.</title>
        <authorList>
            <person name="Gibbons H.S."/>
            <person name="Broomall S.M."/>
            <person name="McNew L.A."/>
            <person name="Daligault H."/>
            <person name="Chapman C."/>
            <person name="Bruce D."/>
            <person name="Karavis M."/>
            <person name="Krepps M."/>
            <person name="McGregor P.A."/>
            <person name="Hong C."/>
            <person name="Park K.H."/>
            <person name="Akmal A."/>
            <person name="Feldman A."/>
            <person name="Lin J.S."/>
            <person name="Chang W.E."/>
            <person name="Higgs B.W."/>
            <person name="Demirev P."/>
            <person name="Lindquist J."/>
            <person name="Liem A."/>
            <person name="Fochler E."/>
            <person name="Read T.D."/>
            <person name="Tapia R."/>
            <person name="Johnson S."/>
            <person name="Bishop-Lilly K.A."/>
            <person name="Detter C."/>
            <person name="Han C."/>
            <person name="Sozhamannan S."/>
            <person name="Rosenzweig C.N."/>
            <person name="Skowronski E.W."/>
        </authorList>
    </citation>
    <scope>NUCLEOTIDE SEQUENCE [LARGE SCALE GENOMIC DNA]</scope>
    <source>
        <strain evidence="2 3">AIT1</strain>
    </source>
</reference>
<organism evidence="2 3">
    <name type="scientific">Aliidiomarina taiwanensis</name>
    <dbReference type="NCBI Taxonomy" id="946228"/>
    <lineage>
        <taxon>Bacteria</taxon>
        <taxon>Pseudomonadati</taxon>
        <taxon>Pseudomonadota</taxon>
        <taxon>Gammaproteobacteria</taxon>
        <taxon>Alteromonadales</taxon>
        <taxon>Idiomarinaceae</taxon>
        <taxon>Aliidiomarina</taxon>
    </lineage>
</organism>
<evidence type="ECO:0000259" key="1">
    <source>
        <dbReference type="SMART" id="SM00091"/>
    </source>
</evidence>
<keyword evidence="3" id="KW-1185">Reference proteome</keyword>
<sequence>MLNTEEMDDLHTKMSLLAAIDVGIVVIDRNFTVSLWNEFMANHSGKRASEVQQQSLFQVAPEIDQDWFLRKAERTFQLGSRAFIIWEQRPYLFQFSSYRPVTGASTYMYQNVTLLPLTNARGQVEHLGIIVYDVTDMAESALAEAKLRERMNKQTNWNTF</sequence>
<protein>
    <recommendedName>
        <fullName evidence="1">PAS domain-containing protein</fullName>
    </recommendedName>
</protein>
<dbReference type="GO" id="GO:0006355">
    <property type="term" value="P:regulation of DNA-templated transcription"/>
    <property type="evidence" value="ECO:0007669"/>
    <property type="project" value="InterPro"/>
</dbReference>
<dbReference type="Proteomes" id="UP000286976">
    <property type="component" value="Unassembled WGS sequence"/>
</dbReference>
<dbReference type="Gene3D" id="3.30.450.20">
    <property type="entry name" value="PAS domain"/>
    <property type="match status" value="1"/>
</dbReference>
<name>A0A432X7Z7_9GAMM</name>
<dbReference type="SMART" id="SM00091">
    <property type="entry name" value="PAS"/>
    <property type="match status" value="1"/>
</dbReference>
<gene>
    <name evidence="2" type="ORF">CWE15_06050</name>
</gene>
<dbReference type="InterPro" id="IPR035965">
    <property type="entry name" value="PAS-like_dom_sf"/>
</dbReference>
<dbReference type="InterPro" id="IPR013767">
    <property type="entry name" value="PAS_fold"/>
</dbReference>
<comment type="caution">
    <text evidence="2">The sequence shown here is derived from an EMBL/GenBank/DDBJ whole genome shotgun (WGS) entry which is preliminary data.</text>
</comment>
<dbReference type="SUPFAM" id="SSF55785">
    <property type="entry name" value="PYP-like sensor domain (PAS domain)"/>
    <property type="match status" value="1"/>
</dbReference>
<evidence type="ECO:0000313" key="2">
    <source>
        <dbReference type="EMBL" id="RUO42962.1"/>
    </source>
</evidence>
<proteinExistence type="predicted"/>
<dbReference type="EMBL" id="PIPQ01000002">
    <property type="protein sequence ID" value="RUO42962.1"/>
    <property type="molecule type" value="Genomic_DNA"/>
</dbReference>
<dbReference type="RefSeq" id="WP_126757177.1">
    <property type="nucleotide sequence ID" value="NZ_PIPQ01000002.1"/>
</dbReference>
<dbReference type="CDD" id="cd00130">
    <property type="entry name" value="PAS"/>
    <property type="match status" value="1"/>
</dbReference>